<organism evidence="1 2">
    <name type="scientific">Candidatus Sulfotelmatobacter kueseliae</name>
    <dbReference type="NCBI Taxonomy" id="2042962"/>
    <lineage>
        <taxon>Bacteria</taxon>
        <taxon>Pseudomonadati</taxon>
        <taxon>Acidobacteriota</taxon>
        <taxon>Terriglobia</taxon>
        <taxon>Terriglobales</taxon>
        <taxon>Candidatus Korobacteraceae</taxon>
        <taxon>Candidatus Sulfotelmatobacter</taxon>
    </lineage>
</organism>
<protein>
    <submittedName>
        <fullName evidence="1">Uncharacterized protein</fullName>
    </submittedName>
</protein>
<proteinExistence type="predicted"/>
<dbReference type="EMBL" id="OMOD01000143">
    <property type="protein sequence ID" value="SPF43439.1"/>
    <property type="molecule type" value="Genomic_DNA"/>
</dbReference>
<evidence type="ECO:0000313" key="2">
    <source>
        <dbReference type="Proteomes" id="UP000238701"/>
    </source>
</evidence>
<accession>A0A2U3KV53</accession>
<sequence length="188" mass="21262">MPATLLIVIVVLVLAVGLFVFRAIPGVRAYFGYRGKRLITCPETQTTAAVNVAAGEAALGAFLTEPTLRLEDCSRWPERQDCGQECLQQVEADPENCLVWNIVAKWYAGKSCVFCHKQIGPLHHLDHAPALLGPDFKTVEWNQFRPEQLTEIFSSHQPVCWNCHVAETFRRTHPDLVVDRKPEPKRMR</sequence>
<dbReference type="Proteomes" id="UP000238701">
    <property type="component" value="Unassembled WGS sequence"/>
</dbReference>
<reference evidence="2" key="1">
    <citation type="submission" date="2018-02" db="EMBL/GenBank/DDBJ databases">
        <authorList>
            <person name="Hausmann B."/>
        </authorList>
    </citation>
    <scope>NUCLEOTIDE SEQUENCE [LARGE SCALE GENOMIC DNA]</scope>
    <source>
        <strain evidence="2">Peat soil MAG SbA1</strain>
    </source>
</reference>
<dbReference type="AlphaFoldDB" id="A0A2U3KV53"/>
<name>A0A2U3KV53_9BACT</name>
<gene>
    <name evidence="1" type="ORF">SBA1_490020</name>
</gene>
<dbReference type="OrthoDB" id="128978at2"/>
<evidence type="ECO:0000313" key="1">
    <source>
        <dbReference type="EMBL" id="SPF43439.1"/>
    </source>
</evidence>